<organism evidence="1 2">
    <name type="scientific">Porphyromonas gingivalis F0570</name>
    <dbReference type="NCBI Taxonomy" id="1227271"/>
    <lineage>
        <taxon>Bacteria</taxon>
        <taxon>Pseudomonadati</taxon>
        <taxon>Bacteroidota</taxon>
        <taxon>Bacteroidia</taxon>
        <taxon>Bacteroidales</taxon>
        <taxon>Porphyromonadaceae</taxon>
        <taxon>Porphyromonas</taxon>
    </lineage>
</organism>
<proteinExistence type="predicted"/>
<comment type="caution">
    <text evidence="1">The sequence shown here is derived from an EMBL/GenBank/DDBJ whole genome shotgun (WGS) entry which is preliminary data.</text>
</comment>
<dbReference type="Proteomes" id="UP000016630">
    <property type="component" value="Unassembled WGS sequence"/>
</dbReference>
<dbReference type="HOGENOM" id="CLU_3171470_0_0_10"/>
<sequence>MNLKGVWDGIVGEACYIKGEKDFPTPRYALCPERITSIMSNPNMQQG</sequence>
<dbReference type="PATRIC" id="fig|1227271.3.peg.1256"/>
<dbReference type="RefSeq" id="WP_021664784.1">
    <property type="nucleotide sequence ID" value="NZ_KI259197.1"/>
</dbReference>
<dbReference type="AlphaFoldDB" id="A0A0E2LPG0"/>
<accession>A0A0E2LPG0</accession>
<dbReference type="EMBL" id="AWUW01000106">
    <property type="protein sequence ID" value="ERJ65290.1"/>
    <property type="molecule type" value="Genomic_DNA"/>
</dbReference>
<reference evidence="1 2" key="1">
    <citation type="submission" date="2013-06" db="EMBL/GenBank/DDBJ databases">
        <authorList>
            <person name="Weinstock G."/>
            <person name="Sodergren E."/>
            <person name="Lobos E.A."/>
            <person name="Fulton L."/>
            <person name="Fulton R."/>
            <person name="Courtney L."/>
            <person name="Fronick C."/>
            <person name="O'Laughlin M."/>
            <person name="Godfrey J."/>
            <person name="Wilson R.M."/>
            <person name="Miner T."/>
            <person name="Farmer C."/>
            <person name="Delehaunty K."/>
            <person name="Cordes M."/>
            <person name="Minx P."/>
            <person name="Tomlinson C."/>
            <person name="Chen J."/>
            <person name="Wollam A."/>
            <person name="Pepin K.H."/>
            <person name="Bhonagiri V."/>
            <person name="Zhang X."/>
            <person name="Warren W."/>
            <person name="Mitreva M."/>
            <person name="Mardis E.R."/>
            <person name="Wilson R.K."/>
        </authorList>
    </citation>
    <scope>NUCLEOTIDE SEQUENCE [LARGE SCALE GENOMIC DNA]</scope>
    <source>
        <strain evidence="1 2">F0570</strain>
    </source>
</reference>
<name>A0A0E2LPG0_PORGN</name>
<protein>
    <submittedName>
        <fullName evidence="1">Uncharacterized protein</fullName>
    </submittedName>
</protein>
<evidence type="ECO:0000313" key="2">
    <source>
        <dbReference type="Proteomes" id="UP000016630"/>
    </source>
</evidence>
<gene>
    <name evidence="1" type="ORF">HMPREF1555_01430</name>
</gene>
<evidence type="ECO:0000313" key="1">
    <source>
        <dbReference type="EMBL" id="ERJ65290.1"/>
    </source>
</evidence>